<name>A0A1G7GCQ6_9DEIN</name>
<dbReference type="Gene3D" id="3.40.50.10770">
    <property type="entry name" value="Hypothetical protein VC1899 like domain (Restriction endonuclease-like)"/>
    <property type="match status" value="1"/>
</dbReference>
<feature type="domain" description="Csm6 6H" evidence="1">
    <location>
        <begin position="157"/>
        <end position="252"/>
    </location>
</feature>
<dbReference type="EMBL" id="FNBC01000013">
    <property type="protein sequence ID" value="SDE85779.1"/>
    <property type="molecule type" value="Genomic_DNA"/>
</dbReference>
<dbReference type="InterPro" id="IPR014082">
    <property type="entry name" value="CRISPR-assoc_prot_Cas02710"/>
</dbReference>
<accession>A0A1G7GCQ6</accession>
<dbReference type="NCBIfam" id="TIGR02710">
    <property type="entry name" value="TIGR02710 family CRISPR-associated CARF protein"/>
    <property type="match status" value="1"/>
</dbReference>
<proteinExistence type="predicted"/>
<evidence type="ECO:0000313" key="2">
    <source>
        <dbReference type="EMBL" id="SDE85779.1"/>
    </source>
</evidence>
<gene>
    <name evidence="2" type="ORF">SAMN04488243_11346</name>
</gene>
<dbReference type="CDD" id="cd09702">
    <property type="entry name" value="Csx1_III-U"/>
    <property type="match status" value="1"/>
</dbReference>
<dbReference type="Pfam" id="PF22205">
    <property type="entry name" value="Csm6_6H"/>
    <property type="match status" value="1"/>
</dbReference>
<protein>
    <submittedName>
        <fullName evidence="2">CRISPR-associated protein, TIGR02710 family</fullName>
    </submittedName>
</protein>
<evidence type="ECO:0000259" key="1">
    <source>
        <dbReference type="Pfam" id="PF22205"/>
    </source>
</evidence>
<dbReference type="Proteomes" id="UP000199446">
    <property type="component" value="Unassembled WGS sequence"/>
</dbReference>
<dbReference type="AlphaFoldDB" id="A0A1G7GCQ6"/>
<dbReference type="InterPro" id="IPR054008">
    <property type="entry name" value="Csm6_6H"/>
</dbReference>
<organism evidence="2 3">
    <name type="scientific">Thermus arciformis</name>
    <dbReference type="NCBI Taxonomy" id="482827"/>
    <lineage>
        <taxon>Bacteria</taxon>
        <taxon>Thermotogati</taxon>
        <taxon>Deinococcota</taxon>
        <taxon>Deinococci</taxon>
        <taxon>Thermales</taxon>
        <taxon>Thermaceae</taxon>
        <taxon>Thermus</taxon>
    </lineage>
</organism>
<dbReference type="Pfam" id="PF09670">
    <property type="entry name" value="Cas_Cas02710"/>
    <property type="match status" value="1"/>
</dbReference>
<reference evidence="3" key="1">
    <citation type="submission" date="2016-10" db="EMBL/GenBank/DDBJ databases">
        <authorList>
            <person name="Varghese N."/>
            <person name="Submissions S."/>
        </authorList>
    </citation>
    <scope>NUCLEOTIDE SEQUENCE [LARGE SCALE GENOMIC DNA]</scope>
    <source>
        <strain evidence="3">CGMCC 1.6992</strain>
    </source>
</reference>
<evidence type="ECO:0000313" key="3">
    <source>
        <dbReference type="Proteomes" id="UP000199446"/>
    </source>
</evidence>
<keyword evidence="3" id="KW-1185">Reference proteome</keyword>
<dbReference type="STRING" id="482827.SAMN04488243_11346"/>
<sequence>MVFRGFAEARDNGPMKVLILTVGTTREPLEVALAEHPPQGVVFLASQASHPVAAELVRDYGGSFRHHTLLLEDAESLMEAYQKALLALRKALEWEATAIVADLTGGTKPMAAGLVLALTGRGVVFSYVGGEARDPGTGRVLAGKERLRLLEDPTARLGLKEWAGFTRAWNALNLGMALAELESLLRRDLSPSEARFYGAMKGVVEGLMEWDRFRHREAWARLSVHLPLALAVAEAWGHGAKVRVLKGLEAFLPHLKGIVEAGLKPTFLLLQDLLANAERRAALGRFDDALARLYRALELAVEADVHERLGFFLKDPRTWPEGFPEGLRERILKPRGLMDLLDAAFDLDLAFGEQGTLAQRLYGAKNRLQALLQRRHESILAHGTRPVGEEDYAALRDFLMRLDERLRPLPPWPRF</sequence>